<reference evidence="2 3" key="1">
    <citation type="submission" date="2018-06" db="EMBL/GenBank/DDBJ databases">
        <title>Comparative genomics of downy mildews reveals potential adaptations to biotrophy.</title>
        <authorList>
            <person name="Fletcher K."/>
            <person name="Klosterman S.J."/>
            <person name="Derevnina L."/>
            <person name="Martin F."/>
            <person name="Koike S."/>
            <person name="Reyes Chin-Wo S."/>
            <person name="Mou B."/>
            <person name="Michelmore R."/>
        </authorList>
    </citation>
    <scope>NUCLEOTIDE SEQUENCE [LARGE SCALE GENOMIC DNA]</scope>
    <source>
        <strain evidence="2 3">R13</strain>
    </source>
</reference>
<dbReference type="Proteomes" id="UP000286097">
    <property type="component" value="Unassembled WGS sequence"/>
</dbReference>
<feature type="compositionally biased region" description="Basic and acidic residues" evidence="1">
    <location>
        <begin position="13"/>
        <end position="44"/>
    </location>
</feature>
<proteinExistence type="predicted"/>
<feature type="region of interest" description="Disordered" evidence="1">
    <location>
        <begin position="412"/>
        <end position="437"/>
    </location>
</feature>
<dbReference type="VEuPathDB" id="FungiDB:DD237_005473"/>
<dbReference type="AlphaFoldDB" id="A0A425C7E5"/>
<evidence type="ECO:0000313" key="3">
    <source>
        <dbReference type="Proteomes" id="UP000286097"/>
    </source>
</evidence>
<feature type="compositionally biased region" description="Basic and acidic residues" evidence="1">
    <location>
        <begin position="419"/>
        <end position="437"/>
    </location>
</feature>
<gene>
    <name evidence="2" type="ORF">DD237_005473</name>
</gene>
<evidence type="ECO:0000256" key="1">
    <source>
        <dbReference type="SAM" id="MobiDB-lite"/>
    </source>
</evidence>
<organism evidence="2 3">
    <name type="scientific">Peronospora effusa</name>
    <dbReference type="NCBI Taxonomy" id="542832"/>
    <lineage>
        <taxon>Eukaryota</taxon>
        <taxon>Sar</taxon>
        <taxon>Stramenopiles</taxon>
        <taxon>Oomycota</taxon>
        <taxon>Peronosporomycetes</taxon>
        <taxon>Peronosporales</taxon>
        <taxon>Peronosporaceae</taxon>
        <taxon>Peronospora</taxon>
    </lineage>
</organism>
<sequence length="437" mass="50700">MGIIGDPSTEQLKLPEKKETQPKLLKAQEEKEAESKLLKEQEEKEAQVKLLKEQEEQEGKFERLNDWNEISASFTSQLDHAKDHDIKNLMYGGTYGAKQNLDELLEGWKPPDKDAKSKSKSSTIGLQDWLAERESPDKLFTVLGIHKAVDKSANSLLISMNLERWNFAMQLSDKTGHYNFEDKLKETLKTFCGDDKRATLFLRRLAVLRGNSRRYQLKWLHEMEDPERVFKHMKVVKDTKLNKDSLTKWSKYVDAHNDLYPQSQTTLSAYFSESKEKLIEMILLGVTVYPNKGYKRRMLDEILESWANEKPLISPAEVFDHFEKALKKGKDLSAVGEGKELSTVEEGELISTVPLRGLKNYMALLNVGKQMGEKSKDEVEMETHIDYLLHDQERREKPIWIEKFHHLKDALWPNNPLKRKSESPSNDARDRQRPRGE</sequence>
<name>A0A425C7E5_9STRA</name>
<comment type="caution">
    <text evidence="2">The sequence shown here is derived from an EMBL/GenBank/DDBJ whole genome shotgun (WGS) entry which is preliminary data.</text>
</comment>
<accession>A0A425C7E5</accession>
<feature type="region of interest" description="Disordered" evidence="1">
    <location>
        <begin position="1"/>
        <end position="44"/>
    </location>
</feature>
<dbReference type="EMBL" id="QKXF01000298">
    <property type="protein sequence ID" value="RQM12943.1"/>
    <property type="molecule type" value="Genomic_DNA"/>
</dbReference>
<evidence type="ECO:0000313" key="2">
    <source>
        <dbReference type="EMBL" id="RQM12943.1"/>
    </source>
</evidence>
<protein>
    <submittedName>
        <fullName evidence="2">Uncharacterized protein</fullName>
    </submittedName>
</protein>